<evidence type="ECO:0000256" key="2">
    <source>
        <dbReference type="ARBA" id="ARBA00012438"/>
    </source>
</evidence>
<organism evidence="9 10">
    <name type="scientific">Methanimicrococcus hongohii</name>
    <dbReference type="NCBI Taxonomy" id="3028295"/>
    <lineage>
        <taxon>Archaea</taxon>
        <taxon>Methanobacteriati</taxon>
        <taxon>Methanobacteriota</taxon>
        <taxon>Stenosarchaea group</taxon>
        <taxon>Methanomicrobia</taxon>
        <taxon>Methanosarcinales</taxon>
        <taxon>Methanosarcinaceae</taxon>
        <taxon>Methanimicrococcus</taxon>
    </lineage>
</organism>
<dbReference type="Gene3D" id="3.30.450.40">
    <property type="match status" value="1"/>
</dbReference>
<dbReference type="InterPro" id="IPR052162">
    <property type="entry name" value="Sensor_kinase/Photoreceptor"/>
</dbReference>
<keyword evidence="10" id="KW-1185">Reference proteome</keyword>
<gene>
    <name evidence="9" type="primary">sasA</name>
    <name evidence="9" type="ORF">MmiHf6_10920</name>
</gene>
<dbReference type="EC" id="2.7.13.3" evidence="2"/>
<comment type="catalytic activity">
    <reaction evidence="1">
        <text>ATP + protein L-histidine = ADP + protein N-phospho-L-histidine.</text>
        <dbReference type="EC" id="2.7.13.3"/>
    </reaction>
</comment>
<dbReference type="SMART" id="SM00086">
    <property type="entry name" value="PAC"/>
    <property type="match status" value="1"/>
</dbReference>
<dbReference type="GeneID" id="85195655"/>
<keyword evidence="3" id="KW-0597">Phosphoprotein</keyword>
<dbReference type="PROSITE" id="PS50109">
    <property type="entry name" value="HIS_KIN"/>
    <property type="match status" value="1"/>
</dbReference>
<name>A0AA96VBA3_9EURY</name>
<dbReference type="SUPFAM" id="SSF55785">
    <property type="entry name" value="PYP-like sensor domain (PAS domain)"/>
    <property type="match status" value="1"/>
</dbReference>
<dbReference type="Pfam" id="PF02518">
    <property type="entry name" value="HATPase_c"/>
    <property type="match status" value="1"/>
</dbReference>
<sequence>MKWSDTRKELEFIVNMSPVVVFKFGADAGLPVKYVSNNIIQFGYPPEEFSDYNYDFENIVYRDDLEKLRVQFEEYSAKTDTYGFTLNYRLYTKFGSIRWVEQRTFIIRDDDGNVLHYQGLLFDITDRKKAEEETALNLARQEVLLKLKRMGGYSFQEIIDYAREEAVRLTKSKIGYIAFPTPDEATLIMHSWSKSSVRECSIDEQNRPHVYPVHRTGLWGEAIRKRKPMILNNYQSPSSLKKGFPKGHVTLSSYMHVPIFDGGRIVIVIGVGNKEDEYDSNDIFNLMILMQGLWEVIQKKRLEESLKERSGELAAHYEKLRSMSMVSQEFLKDVQNETENQSPDRYLRTMEDEVFLMAYERQQAAIEEGLLLANRIKHLVDSMVYISMAGDNIRYEKFTQIDFGSLIEQAFLNTILLLRNKDVTLDRCMPEEFPSVLGDYESLEVVFTTLIENACLNSFTGGKIRLKGEVKDGFLEIRFFDSGPDLDEESLPYLFQSIMFVGSGHFHANRLEGAESGLYVAKIITHKHGGDIWGEKNPDGGSVFVVKLPILNKPGAKQEAPENDQKTEVKSDDN</sequence>
<dbReference type="SUPFAM" id="SSF55874">
    <property type="entry name" value="ATPase domain of HSP90 chaperone/DNA topoisomerase II/histidine kinase"/>
    <property type="match status" value="1"/>
</dbReference>
<dbReference type="Pfam" id="PF08447">
    <property type="entry name" value="PAS_3"/>
    <property type="match status" value="1"/>
</dbReference>
<evidence type="ECO:0000256" key="5">
    <source>
        <dbReference type="ARBA" id="ARBA00022777"/>
    </source>
</evidence>
<dbReference type="InterPro" id="IPR035965">
    <property type="entry name" value="PAS-like_dom_sf"/>
</dbReference>
<proteinExistence type="predicted"/>
<evidence type="ECO:0000259" key="7">
    <source>
        <dbReference type="PROSITE" id="PS50109"/>
    </source>
</evidence>
<dbReference type="PROSITE" id="PS50113">
    <property type="entry name" value="PAC"/>
    <property type="match status" value="1"/>
</dbReference>
<feature type="domain" description="PAC" evidence="8">
    <location>
        <begin position="84"/>
        <end position="136"/>
    </location>
</feature>
<dbReference type="InterPro" id="IPR000014">
    <property type="entry name" value="PAS"/>
</dbReference>
<dbReference type="InterPro" id="IPR005467">
    <property type="entry name" value="His_kinase_dom"/>
</dbReference>
<dbReference type="InterPro" id="IPR036890">
    <property type="entry name" value="HATPase_C_sf"/>
</dbReference>
<dbReference type="Gene3D" id="3.30.565.10">
    <property type="entry name" value="Histidine kinase-like ATPase, C-terminal domain"/>
    <property type="match status" value="1"/>
</dbReference>
<dbReference type="PANTHER" id="PTHR43304:SF1">
    <property type="entry name" value="PAC DOMAIN-CONTAINING PROTEIN"/>
    <property type="match status" value="1"/>
</dbReference>
<evidence type="ECO:0000256" key="6">
    <source>
        <dbReference type="SAM" id="MobiDB-lite"/>
    </source>
</evidence>
<dbReference type="SMART" id="SM00387">
    <property type="entry name" value="HATPase_c"/>
    <property type="match status" value="1"/>
</dbReference>
<protein>
    <recommendedName>
        <fullName evidence="2">histidine kinase</fullName>
        <ecNumber evidence="2">2.7.13.3</ecNumber>
    </recommendedName>
</protein>
<feature type="domain" description="Histidine kinase" evidence="7">
    <location>
        <begin position="373"/>
        <end position="552"/>
    </location>
</feature>
<accession>A0AA96VBA3</accession>
<evidence type="ECO:0000256" key="1">
    <source>
        <dbReference type="ARBA" id="ARBA00000085"/>
    </source>
</evidence>
<dbReference type="Pfam" id="PF13185">
    <property type="entry name" value="GAF_2"/>
    <property type="match status" value="1"/>
</dbReference>
<dbReference type="CDD" id="cd00130">
    <property type="entry name" value="PAS"/>
    <property type="match status" value="1"/>
</dbReference>
<dbReference type="InterPro" id="IPR029016">
    <property type="entry name" value="GAF-like_dom_sf"/>
</dbReference>
<dbReference type="GO" id="GO:0004673">
    <property type="term" value="F:protein histidine kinase activity"/>
    <property type="evidence" value="ECO:0007669"/>
    <property type="project" value="UniProtKB-EC"/>
</dbReference>
<dbReference type="InterPro" id="IPR001610">
    <property type="entry name" value="PAC"/>
</dbReference>
<dbReference type="InterPro" id="IPR013655">
    <property type="entry name" value="PAS_fold_3"/>
</dbReference>
<reference evidence="9 10" key="1">
    <citation type="submission" date="2023-07" db="EMBL/GenBank/DDBJ databases">
        <title>Closed genoem sequence of Methanomicrococcus sp. Hf6.</title>
        <authorList>
            <person name="Poehlein A."/>
            <person name="Protasov E."/>
            <person name="Platt K."/>
            <person name="Reeh H."/>
            <person name="Daniel R."/>
            <person name="Brune A."/>
        </authorList>
    </citation>
    <scope>NUCLEOTIDE SEQUENCE [LARGE SCALE GENOMIC DNA]</scope>
    <source>
        <strain evidence="9 10">Hf6</strain>
    </source>
</reference>
<dbReference type="InterPro" id="IPR000700">
    <property type="entry name" value="PAS-assoc_C"/>
</dbReference>
<evidence type="ECO:0000259" key="8">
    <source>
        <dbReference type="PROSITE" id="PS50113"/>
    </source>
</evidence>
<dbReference type="EMBL" id="CP131059">
    <property type="protein sequence ID" value="WNY23777.1"/>
    <property type="molecule type" value="Genomic_DNA"/>
</dbReference>
<dbReference type="PANTHER" id="PTHR43304">
    <property type="entry name" value="PHYTOCHROME-LIKE PROTEIN CPH1"/>
    <property type="match status" value="1"/>
</dbReference>
<dbReference type="NCBIfam" id="TIGR00229">
    <property type="entry name" value="sensory_box"/>
    <property type="match status" value="1"/>
</dbReference>
<dbReference type="KEGG" id="mehf:MmiHf6_10920"/>
<dbReference type="SUPFAM" id="SSF55781">
    <property type="entry name" value="GAF domain-like"/>
    <property type="match status" value="1"/>
</dbReference>
<keyword evidence="5" id="KW-0418">Kinase</keyword>
<feature type="region of interest" description="Disordered" evidence="6">
    <location>
        <begin position="555"/>
        <end position="574"/>
    </location>
</feature>
<keyword evidence="4 9" id="KW-0808">Transferase</keyword>
<evidence type="ECO:0000313" key="10">
    <source>
        <dbReference type="Proteomes" id="UP001302978"/>
    </source>
</evidence>
<evidence type="ECO:0000256" key="3">
    <source>
        <dbReference type="ARBA" id="ARBA00022553"/>
    </source>
</evidence>
<dbReference type="RefSeq" id="WP_316556932.1">
    <property type="nucleotide sequence ID" value="NZ_CP131059.1"/>
</dbReference>
<dbReference type="Gene3D" id="3.30.450.20">
    <property type="entry name" value="PAS domain"/>
    <property type="match status" value="1"/>
</dbReference>
<evidence type="ECO:0000256" key="4">
    <source>
        <dbReference type="ARBA" id="ARBA00022679"/>
    </source>
</evidence>
<feature type="compositionally biased region" description="Basic and acidic residues" evidence="6">
    <location>
        <begin position="559"/>
        <end position="574"/>
    </location>
</feature>
<dbReference type="AlphaFoldDB" id="A0AA96VBA3"/>
<dbReference type="InterPro" id="IPR003594">
    <property type="entry name" value="HATPase_dom"/>
</dbReference>
<dbReference type="Proteomes" id="UP001302978">
    <property type="component" value="Chromosome"/>
</dbReference>
<evidence type="ECO:0000313" key="9">
    <source>
        <dbReference type="EMBL" id="WNY23777.1"/>
    </source>
</evidence>
<dbReference type="InterPro" id="IPR003018">
    <property type="entry name" value="GAF"/>
</dbReference>
<dbReference type="SMART" id="SM00065">
    <property type="entry name" value="GAF"/>
    <property type="match status" value="1"/>
</dbReference>